<evidence type="ECO:0000256" key="4">
    <source>
        <dbReference type="ARBA" id="ARBA00008819"/>
    </source>
</evidence>
<evidence type="ECO:0000256" key="12">
    <source>
        <dbReference type="PIRSR" id="PIRSR001492-2"/>
    </source>
</evidence>
<dbReference type="GO" id="GO:0005829">
    <property type="term" value="C:cytosol"/>
    <property type="evidence" value="ECO:0007669"/>
    <property type="project" value="TreeGrafter"/>
</dbReference>
<comment type="subunit">
    <text evidence="9">Monomer.</text>
</comment>
<evidence type="ECO:0000256" key="5">
    <source>
        <dbReference type="ARBA" id="ARBA00022723"/>
    </source>
</evidence>
<dbReference type="Pfam" id="PF06415">
    <property type="entry name" value="iPGM_N"/>
    <property type="match status" value="1"/>
</dbReference>
<sequence>MKPVLLIIMDGLGVGKDYAGNAVLHAKTPTLDRLWTRADKRLLLGASGPDVGLPAGVPGNSEVGHLNLGAGTVVYQMISTINDSIIDGSFFKSEVLIRMAKDVNQNHRTLHIMGLLSASGVHADVRHLFSLMEFCHKNKIDPVFHIITDGRDTPRFEARFYLKKLREKMFQYGMKRIGSVSGRFYAMDRNNAWDRIKLAYDAMVGRSGLKETEPEVALEHAYARQEDDETLTPTIIVDTNGNPVGPVTQNDVVLFFNFREDRARQITKAFVSPTEKFAEFDRPFVIERFITMSGYEEGLPVDVLFSSKENYEPISDTISKAGKKQFHIAETEKYAHVTYFFNGGREATAEGEEFSIIQSPKVKDYSTVPEMSAYQVTDVLLERMRKKQDDFYLLNLANPDMVGHSGKLMQTARAVEVTDRCVYFLVKEMLSQGGQVLITADHGNAEQKINPVTGEPDRNHTLNLVPFMHIVNPDVFDDGKWNDGTNLLRLVYDATVMDKNGILSDIPATILKLLDVKGADSMTGQSLV</sequence>
<comment type="cofactor">
    <cofactor evidence="9">
        <name>Mn(2+)</name>
        <dbReference type="ChEBI" id="CHEBI:29035"/>
    </cofactor>
    <text evidence="9">Binds 2 manganese ions per subunit.</text>
</comment>
<dbReference type="Proteomes" id="UP000228952">
    <property type="component" value="Unassembled WGS sequence"/>
</dbReference>
<evidence type="ECO:0000259" key="14">
    <source>
        <dbReference type="Pfam" id="PF01676"/>
    </source>
</evidence>
<dbReference type="CDD" id="cd16010">
    <property type="entry name" value="iPGM"/>
    <property type="match status" value="1"/>
</dbReference>
<dbReference type="InterPro" id="IPR005995">
    <property type="entry name" value="Pgm_bpd_ind"/>
</dbReference>
<dbReference type="InterPro" id="IPR036646">
    <property type="entry name" value="PGAM_B_sf"/>
</dbReference>
<dbReference type="SUPFAM" id="SSF64158">
    <property type="entry name" value="2,3-Bisphosphoglycerate-independent phosphoglycerate mutase, substrate-binding domain"/>
    <property type="match status" value="1"/>
</dbReference>
<dbReference type="GO" id="GO:0030145">
    <property type="term" value="F:manganese ion binding"/>
    <property type="evidence" value="ECO:0007669"/>
    <property type="project" value="UniProtKB-UniRule"/>
</dbReference>
<comment type="function">
    <text evidence="2 9">Catalyzes the interconversion of 2-phosphoglycerate and 3-phosphoglycerate.</text>
</comment>
<feature type="binding site" evidence="9 12">
    <location>
        <begin position="259"/>
        <end position="262"/>
    </location>
    <ligand>
        <name>substrate</name>
    </ligand>
</feature>
<reference evidence="17" key="1">
    <citation type="submission" date="2017-09" db="EMBL/GenBank/DDBJ databases">
        <title>Depth-based differentiation of microbial function through sediment-hosted aquifers and enrichment of novel symbionts in the deep terrestrial subsurface.</title>
        <authorList>
            <person name="Probst A.J."/>
            <person name="Ladd B."/>
            <person name="Jarett J.K."/>
            <person name="Geller-Mcgrath D.E."/>
            <person name="Sieber C.M.K."/>
            <person name="Emerson J.B."/>
            <person name="Anantharaman K."/>
            <person name="Thomas B.C."/>
            <person name="Malmstrom R."/>
            <person name="Stieglmeier M."/>
            <person name="Klingl A."/>
            <person name="Woyke T."/>
            <person name="Ryan C.M."/>
            <person name="Banfield J.F."/>
        </authorList>
    </citation>
    <scope>NUCLEOTIDE SEQUENCE [LARGE SCALE GENOMIC DNA]</scope>
</reference>
<dbReference type="InterPro" id="IPR006124">
    <property type="entry name" value="Metalloenzyme"/>
</dbReference>
<keyword evidence="6 9" id="KW-0324">Glycolysis</keyword>
<dbReference type="GO" id="GO:0006096">
    <property type="term" value="P:glycolytic process"/>
    <property type="evidence" value="ECO:0007669"/>
    <property type="project" value="UniProtKB-UniRule"/>
</dbReference>
<dbReference type="NCBIfam" id="TIGR01307">
    <property type="entry name" value="pgm_bpd_ind"/>
    <property type="match status" value="1"/>
</dbReference>
<dbReference type="AlphaFoldDB" id="A0A2M7W198"/>
<dbReference type="PANTHER" id="PTHR31637:SF0">
    <property type="entry name" value="2,3-BISPHOSPHOGLYCERATE-INDEPENDENT PHOSPHOGLYCERATE MUTASE"/>
    <property type="match status" value="1"/>
</dbReference>
<name>A0A2M7W198_9BACT</name>
<evidence type="ECO:0000256" key="11">
    <source>
        <dbReference type="PIRSR" id="PIRSR001492-1"/>
    </source>
</evidence>
<dbReference type="UniPathway" id="UPA00109">
    <property type="reaction ID" value="UER00186"/>
</dbReference>
<proteinExistence type="inferred from homology"/>
<evidence type="ECO:0000259" key="15">
    <source>
        <dbReference type="Pfam" id="PF06415"/>
    </source>
</evidence>
<feature type="binding site" evidence="9 13">
    <location>
        <position position="400"/>
    </location>
    <ligand>
        <name>Mn(2+)</name>
        <dbReference type="ChEBI" id="CHEBI:29035"/>
        <label>1</label>
    </ligand>
</feature>
<dbReference type="GO" id="GO:0004619">
    <property type="term" value="F:phosphoglycerate mutase activity"/>
    <property type="evidence" value="ECO:0007669"/>
    <property type="project" value="UniProtKB-UniRule"/>
</dbReference>
<gene>
    <name evidence="9" type="primary">gpmI</name>
    <name evidence="16" type="ORF">COX64_03850</name>
</gene>
<dbReference type="Pfam" id="PF01676">
    <property type="entry name" value="Metalloenzyme"/>
    <property type="match status" value="1"/>
</dbReference>
<keyword evidence="7 9" id="KW-0464">Manganese</keyword>
<evidence type="ECO:0000256" key="7">
    <source>
        <dbReference type="ARBA" id="ARBA00023211"/>
    </source>
</evidence>
<evidence type="ECO:0000256" key="13">
    <source>
        <dbReference type="PIRSR" id="PIRSR001492-3"/>
    </source>
</evidence>
<evidence type="ECO:0000256" key="1">
    <source>
        <dbReference type="ARBA" id="ARBA00000370"/>
    </source>
</evidence>
<evidence type="ECO:0000256" key="10">
    <source>
        <dbReference type="NCBIfam" id="TIGR01307"/>
    </source>
</evidence>
<dbReference type="InterPro" id="IPR017850">
    <property type="entry name" value="Alkaline_phosphatase_core_sf"/>
</dbReference>
<evidence type="ECO:0000313" key="16">
    <source>
        <dbReference type="EMBL" id="PJA13053.1"/>
    </source>
</evidence>
<dbReference type="GO" id="GO:0006007">
    <property type="term" value="P:glucose catabolic process"/>
    <property type="evidence" value="ECO:0007669"/>
    <property type="project" value="InterPro"/>
</dbReference>
<comment type="pathway">
    <text evidence="3 9">Carbohydrate degradation; glycolysis; pyruvate from D-glyceraldehyde 3-phosphate: step 3/5.</text>
</comment>
<evidence type="ECO:0000313" key="17">
    <source>
        <dbReference type="Proteomes" id="UP000228952"/>
    </source>
</evidence>
<evidence type="ECO:0000256" key="9">
    <source>
        <dbReference type="HAMAP-Rule" id="MF_01038"/>
    </source>
</evidence>
<comment type="caution">
    <text evidence="16">The sequence shown here is derived from an EMBL/GenBank/DDBJ whole genome shotgun (WGS) entry which is preliminary data.</text>
</comment>
<feature type="binding site" evidence="9 12">
    <location>
        <position position="122"/>
    </location>
    <ligand>
        <name>substrate</name>
    </ligand>
</feature>
<feature type="binding site" evidence="9 12">
    <location>
        <position position="333"/>
    </location>
    <ligand>
        <name>substrate</name>
    </ligand>
</feature>
<dbReference type="EC" id="5.4.2.12" evidence="9 10"/>
<organism evidence="16 17">
    <name type="scientific">Candidatus Dojkabacteria bacterium CG_4_10_14_0_2_um_filter_Dojkabacteria_WS6_41_15</name>
    <dbReference type="NCBI Taxonomy" id="2014249"/>
    <lineage>
        <taxon>Bacteria</taxon>
        <taxon>Candidatus Dojkabacteria</taxon>
    </lineage>
</organism>
<comment type="catalytic activity">
    <reaction evidence="1 9">
        <text>(2R)-2-phosphoglycerate = (2R)-3-phosphoglycerate</text>
        <dbReference type="Rhea" id="RHEA:15901"/>
        <dbReference type="ChEBI" id="CHEBI:58272"/>
        <dbReference type="ChEBI" id="CHEBI:58289"/>
        <dbReference type="EC" id="5.4.2.12"/>
    </reaction>
</comment>
<dbReference type="FunFam" id="3.40.1450.10:FF:000002">
    <property type="entry name" value="2,3-bisphosphoglycerate-independent phosphoglycerate mutase"/>
    <property type="match status" value="1"/>
</dbReference>
<comment type="similarity">
    <text evidence="4 9">Belongs to the BPG-independent phosphoglycerate mutase family.</text>
</comment>
<feature type="binding site" evidence="9 13">
    <location>
        <position position="404"/>
    </location>
    <ligand>
        <name>Mn(2+)</name>
        <dbReference type="ChEBI" id="CHEBI:29035"/>
        <label>1</label>
    </ligand>
</feature>
<dbReference type="InterPro" id="IPR011258">
    <property type="entry name" value="BPG-indep_PGM_N"/>
</dbReference>
<feature type="binding site" evidence="9 12">
    <location>
        <position position="189"/>
    </location>
    <ligand>
        <name>substrate</name>
    </ligand>
</feature>
<dbReference type="SUPFAM" id="SSF53649">
    <property type="entry name" value="Alkaline phosphatase-like"/>
    <property type="match status" value="1"/>
</dbReference>
<evidence type="ECO:0000256" key="3">
    <source>
        <dbReference type="ARBA" id="ARBA00004798"/>
    </source>
</evidence>
<feature type="active site" description="Phosphoserine intermediate" evidence="9 11">
    <location>
        <position position="61"/>
    </location>
</feature>
<feature type="domain" description="Metalloenzyme" evidence="14">
    <location>
        <begin position="2"/>
        <end position="517"/>
    </location>
</feature>
<dbReference type="PANTHER" id="PTHR31637">
    <property type="entry name" value="2,3-BISPHOSPHOGLYCERATE-INDEPENDENT PHOSPHOGLYCERATE MUTASE"/>
    <property type="match status" value="1"/>
</dbReference>
<evidence type="ECO:0000256" key="8">
    <source>
        <dbReference type="ARBA" id="ARBA00023235"/>
    </source>
</evidence>
<feature type="binding site" evidence="9 13">
    <location>
        <position position="441"/>
    </location>
    <ligand>
        <name>Mn(2+)</name>
        <dbReference type="ChEBI" id="CHEBI:29035"/>
        <label>2</label>
    </ligand>
</feature>
<feature type="binding site" evidence="9 13">
    <location>
        <position position="460"/>
    </location>
    <ligand>
        <name>Mn(2+)</name>
        <dbReference type="ChEBI" id="CHEBI:29035"/>
        <label>1</label>
    </ligand>
</feature>
<feature type="binding site" evidence="9 13">
    <location>
        <position position="61"/>
    </location>
    <ligand>
        <name>Mn(2+)</name>
        <dbReference type="ChEBI" id="CHEBI:29035"/>
        <label>2</label>
    </ligand>
</feature>
<evidence type="ECO:0000256" key="2">
    <source>
        <dbReference type="ARBA" id="ARBA00002315"/>
    </source>
</evidence>
<feature type="binding site" evidence="9 13">
    <location>
        <position position="442"/>
    </location>
    <ligand>
        <name>Mn(2+)</name>
        <dbReference type="ChEBI" id="CHEBI:29035"/>
        <label>2</label>
    </ligand>
</feature>
<feature type="binding site" evidence="9 12">
    <location>
        <position position="183"/>
    </location>
    <ligand>
        <name>substrate</name>
    </ligand>
</feature>
<dbReference type="PIRSF" id="PIRSF001492">
    <property type="entry name" value="IPGAM"/>
    <property type="match status" value="1"/>
</dbReference>
<keyword evidence="5 9" id="KW-0479">Metal-binding</keyword>
<dbReference type="EMBL" id="PFQB01000098">
    <property type="protein sequence ID" value="PJA13053.1"/>
    <property type="molecule type" value="Genomic_DNA"/>
</dbReference>
<evidence type="ECO:0000256" key="6">
    <source>
        <dbReference type="ARBA" id="ARBA00023152"/>
    </source>
</evidence>
<dbReference type="HAMAP" id="MF_01038">
    <property type="entry name" value="GpmI"/>
    <property type="match status" value="1"/>
</dbReference>
<protein>
    <recommendedName>
        <fullName evidence="9 10">2,3-bisphosphoglycerate-independent phosphoglycerate mutase</fullName>
        <shortName evidence="9">BPG-independent PGAM</shortName>
        <shortName evidence="9">Phosphoglyceromutase</shortName>
        <shortName evidence="9">iPGM</shortName>
        <ecNumber evidence="9 10">5.4.2.12</ecNumber>
    </recommendedName>
</protein>
<keyword evidence="8 9" id="KW-0413">Isomerase</keyword>
<feature type="binding site" evidence="9 12">
    <location>
        <begin position="151"/>
        <end position="152"/>
    </location>
    <ligand>
        <name>substrate</name>
    </ligand>
</feature>
<accession>A0A2M7W198</accession>
<dbReference type="Gene3D" id="3.40.720.10">
    <property type="entry name" value="Alkaline Phosphatase, subunit A"/>
    <property type="match status" value="1"/>
</dbReference>
<feature type="binding site" evidence="9 13">
    <location>
        <position position="10"/>
    </location>
    <ligand>
        <name>Mn(2+)</name>
        <dbReference type="ChEBI" id="CHEBI:29035"/>
        <label>2</label>
    </ligand>
</feature>
<dbReference type="Gene3D" id="3.40.1450.10">
    <property type="entry name" value="BPG-independent phosphoglycerate mutase, domain B"/>
    <property type="match status" value="1"/>
</dbReference>
<feature type="domain" description="BPG-independent PGAM N-terminal" evidence="15">
    <location>
        <begin position="81"/>
        <end position="296"/>
    </location>
</feature>